<feature type="region of interest" description="Disordered" evidence="1">
    <location>
        <begin position="81"/>
        <end position="114"/>
    </location>
</feature>
<protein>
    <submittedName>
        <fullName evidence="2">Uncharacterized protein</fullName>
    </submittedName>
</protein>
<proteinExistence type="predicted"/>
<organism evidence="2 3">
    <name type="scientific">Caerostris extrusa</name>
    <name type="common">Bark spider</name>
    <name type="synonym">Caerostris bankana</name>
    <dbReference type="NCBI Taxonomy" id="172846"/>
    <lineage>
        <taxon>Eukaryota</taxon>
        <taxon>Metazoa</taxon>
        <taxon>Ecdysozoa</taxon>
        <taxon>Arthropoda</taxon>
        <taxon>Chelicerata</taxon>
        <taxon>Arachnida</taxon>
        <taxon>Araneae</taxon>
        <taxon>Araneomorphae</taxon>
        <taxon>Entelegynae</taxon>
        <taxon>Araneoidea</taxon>
        <taxon>Araneidae</taxon>
        <taxon>Caerostris</taxon>
    </lineage>
</organism>
<dbReference type="AlphaFoldDB" id="A0AAV4UAW4"/>
<evidence type="ECO:0000313" key="3">
    <source>
        <dbReference type="Proteomes" id="UP001054945"/>
    </source>
</evidence>
<name>A0AAV4UAW4_CAEEX</name>
<accession>A0AAV4UAW4</accession>
<gene>
    <name evidence="2" type="ORF">CEXT_76731</name>
</gene>
<comment type="caution">
    <text evidence="2">The sequence shown here is derived from an EMBL/GenBank/DDBJ whole genome shotgun (WGS) entry which is preliminary data.</text>
</comment>
<keyword evidence="3" id="KW-1185">Reference proteome</keyword>
<feature type="compositionally biased region" description="Basic residues" evidence="1">
    <location>
        <begin position="85"/>
        <end position="94"/>
    </location>
</feature>
<dbReference type="Proteomes" id="UP001054945">
    <property type="component" value="Unassembled WGS sequence"/>
</dbReference>
<evidence type="ECO:0000313" key="2">
    <source>
        <dbReference type="EMBL" id="GIY54902.1"/>
    </source>
</evidence>
<sequence>MVRCQLMKNSTSFSCSWQNHPTSIVLFPAPTESCFSDFQGKGNISSLRQVRTKKKKFDPYGVACHLPFLHAVSVARSLGAGVGRRNQRQLKRCRSPTEEPLGQRTRAQHNASGS</sequence>
<evidence type="ECO:0000256" key="1">
    <source>
        <dbReference type="SAM" id="MobiDB-lite"/>
    </source>
</evidence>
<reference evidence="2 3" key="1">
    <citation type="submission" date="2021-06" db="EMBL/GenBank/DDBJ databases">
        <title>Caerostris extrusa draft genome.</title>
        <authorList>
            <person name="Kono N."/>
            <person name="Arakawa K."/>
        </authorList>
    </citation>
    <scope>NUCLEOTIDE SEQUENCE [LARGE SCALE GENOMIC DNA]</scope>
</reference>
<dbReference type="EMBL" id="BPLR01012568">
    <property type="protein sequence ID" value="GIY54902.1"/>
    <property type="molecule type" value="Genomic_DNA"/>
</dbReference>